<organism evidence="2 3">
    <name type="scientific">Flavobacterium limicola</name>
    <dbReference type="NCBI Taxonomy" id="180441"/>
    <lineage>
        <taxon>Bacteria</taxon>
        <taxon>Pseudomonadati</taxon>
        <taxon>Bacteroidota</taxon>
        <taxon>Flavobacteriia</taxon>
        <taxon>Flavobacteriales</taxon>
        <taxon>Flavobacteriaceae</taxon>
        <taxon>Flavobacterium</taxon>
    </lineage>
</organism>
<keyword evidence="1" id="KW-0472">Membrane</keyword>
<keyword evidence="1" id="KW-0812">Transmembrane</keyword>
<dbReference type="EMBL" id="RBXA01000003">
    <property type="protein sequence ID" value="RKS92328.1"/>
    <property type="molecule type" value="Genomic_DNA"/>
</dbReference>
<feature type="transmembrane region" description="Helical" evidence="1">
    <location>
        <begin position="21"/>
        <end position="44"/>
    </location>
</feature>
<reference evidence="2 3" key="1">
    <citation type="submission" date="2018-10" db="EMBL/GenBank/DDBJ databases">
        <title>Genomic Encyclopedia of Archaeal and Bacterial Type Strains, Phase II (KMG-II): from individual species to whole genera.</title>
        <authorList>
            <person name="Goeker M."/>
        </authorList>
    </citation>
    <scope>NUCLEOTIDE SEQUENCE [LARGE SCALE GENOMIC DNA]</scope>
    <source>
        <strain evidence="2 3">DSM 15094</strain>
    </source>
</reference>
<accession>A0A495RZL8</accession>
<dbReference type="Proteomes" id="UP000280091">
    <property type="component" value="Unassembled WGS sequence"/>
</dbReference>
<keyword evidence="3" id="KW-1185">Reference proteome</keyword>
<sequence>MIKFALKTYRILFQAHCLSSYKPILFTYMITYLNSYDLYVYFFYNALK</sequence>
<keyword evidence="1" id="KW-1133">Transmembrane helix</keyword>
<dbReference type="AlphaFoldDB" id="A0A495RZL8"/>
<evidence type="ECO:0000313" key="3">
    <source>
        <dbReference type="Proteomes" id="UP000280091"/>
    </source>
</evidence>
<comment type="caution">
    <text evidence="2">The sequence shown here is derived from an EMBL/GenBank/DDBJ whole genome shotgun (WGS) entry which is preliminary data.</text>
</comment>
<name>A0A495RZL8_9FLAO</name>
<proteinExistence type="predicted"/>
<evidence type="ECO:0000313" key="2">
    <source>
        <dbReference type="EMBL" id="RKS92328.1"/>
    </source>
</evidence>
<evidence type="ECO:0000256" key="1">
    <source>
        <dbReference type="SAM" id="Phobius"/>
    </source>
</evidence>
<protein>
    <submittedName>
        <fullName evidence="2">Uncharacterized protein</fullName>
    </submittedName>
</protein>
<gene>
    <name evidence="2" type="ORF">BC952_2216</name>
</gene>